<protein>
    <submittedName>
        <fullName evidence="1">Uncharacterized protein</fullName>
    </submittedName>
</protein>
<name>A0A9X3N399_9ACTN</name>
<dbReference type="AlphaFoldDB" id="A0A9X3N399"/>
<dbReference type="EMBL" id="JAPDDP010000002">
    <property type="protein sequence ID" value="MDA0178918.1"/>
    <property type="molecule type" value="Genomic_DNA"/>
</dbReference>
<dbReference type="Proteomes" id="UP001147653">
    <property type="component" value="Unassembled WGS sequence"/>
</dbReference>
<sequence>MAYRSAAQVRNIHRVEALIRLAAPALDVVLYAGDKASRVIGRNQIGPEPVRRVGLPPAKRH</sequence>
<gene>
    <name evidence="1" type="ORF">OJ997_01325</name>
</gene>
<evidence type="ECO:0000313" key="2">
    <source>
        <dbReference type="Proteomes" id="UP001147653"/>
    </source>
</evidence>
<evidence type="ECO:0000313" key="1">
    <source>
        <dbReference type="EMBL" id="MDA0178918.1"/>
    </source>
</evidence>
<dbReference type="RefSeq" id="WP_270023184.1">
    <property type="nucleotide sequence ID" value="NZ_JAPDDP010000002.1"/>
</dbReference>
<accession>A0A9X3N399</accession>
<proteinExistence type="predicted"/>
<reference evidence="1" key="1">
    <citation type="submission" date="2022-10" db="EMBL/GenBank/DDBJ databases">
        <title>The WGS of Solirubrobacter phytolaccae KCTC 29190.</title>
        <authorList>
            <person name="Jiang Z."/>
        </authorList>
    </citation>
    <scope>NUCLEOTIDE SEQUENCE</scope>
    <source>
        <strain evidence="1">KCTC 29190</strain>
    </source>
</reference>
<organism evidence="1 2">
    <name type="scientific">Solirubrobacter phytolaccae</name>
    <dbReference type="NCBI Taxonomy" id="1404360"/>
    <lineage>
        <taxon>Bacteria</taxon>
        <taxon>Bacillati</taxon>
        <taxon>Actinomycetota</taxon>
        <taxon>Thermoleophilia</taxon>
        <taxon>Solirubrobacterales</taxon>
        <taxon>Solirubrobacteraceae</taxon>
        <taxon>Solirubrobacter</taxon>
    </lineage>
</organism>
<comment type="caution">
    <text evidence="1">The sequence shown here is derived from an EMBL/GenBank/DDBJ whole genome shotgun (WGS) entry which is preliminary data.</text>
</comment>
<keyword evidence="2" id="KW-1185">Reference proteome</keyword>